<keyword evidence="4 7" id="KW-1133">Transmembrane helix</keyword>
<comment type="subcellular location">
    <subcellularLocation>
        <location evidence="1">Cell membrane</location>
        <topology evidence="1">Multi-pass membrane protein</topology>
    </subcellularLocation>
</comment>
<keyword evidence="2" id="KW-1003">Cell membrane</keyword>
<evidence type="ECO:0000256" key="6">
    <source>
        <dbReference type="ARBA" id="ARBA00034125"/>
    </source>
</evidence>
<dbReference type="OrthoDB" id="9763957at2"/>
<dbReference type="AlphaFoldDB" id="A0A4P9A357"/>
<evidence type="ECO:0000256" key="4">
    <source>
        <dbReference type="ARBA" id="ARBA00022989"/>
    </source>
</evidence>
<dbReference type="InterPro" id="IPR010619">
    <property type="entry name" value="ThrE-like_N"/>
</dbReference>
<dbReference type="InterPro" id="IPR024528">
    <property type="entry name" value="ThrE_2"/>
</dbReference>
<evidence type="ECO:0000259" key="8">
    <source>
        <dbReference type="Pfam" id="PF06738"/>
    </source>
</evidence>
<dbReference type="RefSeq" id="WP_138079002.1">
    <property type="nucleotide sequence ID" value="NZ_CP040004.1"/>
</dbReference>
<keyword evidence="3 7" id="KW-0812">Transmembrane</keyword>
<evidence type="ECO:0000256" key="2">
    <source>
        <dbReference type="ARBA" id="ARBA00022475"/>
    </source>
</evidence>
<feature type="transmembrane region" description="Helical" evidence="7">
    <location>
        <begin position="271"/>
        <end position="292"/>
    </location>
</feature>
<evidence type="ECO:0000256" key="5">
    <source>
        <dbReference type="ARBA" id="ARBA00023136"/>
    </source>
</evidence>
<feature type="domain" description="Threonine/serine exporter-like N-terminal" evidence="8">
    <location>
        <begin position="47"/>
        <end position="291"/>
    </location>
</feature>
<gene>
    <name evidence="10" type="ORF">FBF37_02050</name>
</gene>
<feature type="transmembrane region" description="Helical" evidence="7">
    <location>
        <begin position="237"/>
        <end position="259"/>
    </location>
</feature>
<name>A0A4P9A357_9BACT</name>
<dbReference type="GO" id="GO:0005886">
    <property type="term" value="C:plasma membrane"/>
    <property type="evidence" value="ECO:0007669"/>
    <property type="project" value="UniProtKB-SubCell"/>
</dbReference>
<feature type="transmembrane region" description="Helical" evidence="7">
    <location>
        <begin position="387"/>
        <end position="407"/>
    </location>
</feature>
<dbReference type="Proteomes" id="UP000310639">
    <property type="component" value="Chromosome"/>
</dbReference>
<feature type="domain" description="Threonine/Serine exporter ThrE" evidence="9">
    <location>
        <begin position="315"/>
        <end position="444"/>
    </location>
</feature>
<organism evidence="10 11">
    <name type="scientific">Candidatus Nanosynbacter featherlites</name>
    <dbReference type="NCBI Taxonomy" id="2572088"/>
    <lineage>
        <taxon>Bacteria</taxon>
        <taxon>Candidatus Saccharimonadota</taxon>
        <taxon>Candidatus Saccharimonadia</taxon>
        <taxon>Candidatus Nanosynbacterales</taxon>
        <taxon>Candidatus Nanosynbacteraceae</taxon>
        <taxon>Candidatus Nanosynbacter</taxon>
    </lineage>
</organism>
<evidence type="ECO:0000259" key="9">
    <source>
        <dbReference type="Pfam" id="PF12821"/>
    </source>
</evidence>
<protein>
    <submittedName>
        <fullName evidence="10">Threonine/serine exporter family protein</fullName>
    </submittedName>
</protein>
<comment type="similarity">
    <text evidence="6">Belongs to the ThrE exporter (TC 2.A.79) family.</text>
</comment>
<feature type="transmembrane region" description="Helical" evidence="7">
    <location>
        <begin position="419"/>
        <end position="447"/>
    </location>
</feature>
<evidence type="ECO:0000256" key="3">
    <source>
        <dbReference type="ARBA" id="ARBA00022692"/>
    </source>
</evidence>
<evidence type="ECO:0000313" key="11">
    <source>
        <dbReference type="Proteomes" id="UP000310639"/>
    </source>
</evidence>
<dbReference type="GO" id="GO:0022857">
    <property type="term" value="F:transmembrane transporter activity"/>
    <property type="evidence" value="ECO:0007669"/>
    <property type="project" value="InterPro"/>
</dbReference>
<reference evidence="10 11" key="1">
    <citation type="submission" date="2019-04" db="EMBL/GenBank/DDBJ databases">
        <title>Saccharibacteria TM7 genomes.</title>
        <authorList>
            <person name="Bor B."/>
            <person name="He X."/>
            <person name="Chen T."/>
            <person name="Dewhirst F.E."/>
        </authorList>
    </citation>
    <scope>NUCLEOTIDE SEQUENCE [LARGE SCALE GENOMIC DNA]</scope>
    <source>
        <strain evidence="10 11">BB001</strain>
    </source>
</reference>
<dbReference type="Pfam" id="PF06738">
    <property type="entry name" value="ThrE"/>
    <property type="match status" value="1"/>
</dbReference>
<dbReference type="EMBL" id="CP040004">
    <property type="protein sequence ID" value="QCT42244.1"/>
    <property type="molecule type" value="Genomic_DNA"/>
</dbReference>
<dbReference type="PANTHER" id="PTHR34390">
    <property type="entry name" value="UPF0442 PROTEIN YJJB-RELATED"/>
    <property type="match status" value="1"/>
</dbReference>
<evidence type="ECO:0000256" key="7">
    <source>
        <dbReference type="SAM" id="Phobius"/>
    </source>
</evidence>
<dbReference type="InterPro" id="IPR050539">
    <property type="entry name" value="ThrE_Dicarb/AminoAcid_Exp"/>
</dbReference>
<feature type="transmembrane region" description="Helical" evidence="7">
    <location>
        <begin position="356"/>
        <end position="375"/>
    </location>
</feature>
<dbReference type="PANTHER" id="PTHR34390:SF2">
    <property type="entry name" value="SUCCINATE TRANSPORTER SUBUNIT YJJP-RELATED"/>
    <property type="match status" value="1"/>
</dbReference>
<dbReference type="KEGG" id="nft:FBF37_02050"/>
<sequence length="467" mass="49687">MNKINKKVPEILLQSLGKIARLPLPIPAQVIEKIDESLTPNMRALRLVLTISEKLLSMGVSARDVVHMMLGITRTYCKQPVHMDISSTLITVSQDRGINREPLTLIRAITLVDVNYQTIQALQTLSREIRYQHIHLSEAEERLEKIINPEKRHPQSLVALSGGALSAGVVVMYGGSLQMALLAMAVGTLSTAAMRLLWRVGVSVFFTQIIMSLCITLIATAVVCVNTKFNLAFNPTLIVIGGIVLLVAGMMIVGAFQDAIDEYYVTANARLLRVLMATGGIVVGVAIGLHIATRLGISFPTTPDRLTLVDNYTQYIGAAVIASAFVIGNHAPFFGTILAGLVGASGWGLFQLLTDAGWDVLLASGTAAAAIGLVATFMSRLWRIPSLAIIGAGIVPLVPGLSLYNGLMGIISQAPSDPGYVVALASLARAVMIGFAVAVGASFGNAVGRPIRSQIRKLFVGTPTTAE</sequence>
<accession>A0A4P9A357</accession>
<dbReference type="GO" id="GO:0015744">
    <property type="term" value="P:succinate transport"/>
    <property type="evidence" value="ECO:0007669"/>
    <property type="project" value="TreeGrafter"/>
</dbReference>
<keyword evidence="11" id="KW-1185">Reference proteome</keyword>
<proteinExistence type="inferred from homology"/>
<feature type="transmembrane region" description="Helical" evidence="7">
    <location>
        <begin position="205"/>
        <end position="225"/>
    </location>
</feature>
<evidence type="ECO:0000256" key="1">
    <source>
        <dbReference type="ARBA" id="ARBA00004651"/>
    </source>
</evidence>
<evidence type="ECO:0000313" key="10">
    <source>
        <dbReference type="EMBL" id="QCT42244.1"/>
    </source>
</evidence>
<keyword evidence="5 7" id="KW-0472">Membrane</keyword>
<dbReference type="Pfam" id="PF12821">
    <property type="entry name" value="ThrE_2"/>
    <property type="match status" value="1"/>
</dbReference>